<dbReference type="Proteomes" id="UP000076798">
    <property type="component" value="Unassembled WGS sequence"/>
</dbReference>
<gene>
    <name evidence="1" type="ORF">SISSUDRAFT_529643</name>
</gene>
<keyword evidence="2" id="KW-1185">Reference proteome</keyword>
<dbReference type="EMBL" id="KV428321">
    <property type="protein sequence ID" value="KZT32536.1"/>
    <property type="molecule type" value="Genomic_DNA"/>
</dbReference>
<reference evidence="1 2" key="1">
    <citation type="journal article" date="2016" name="Mol. Biol. Evol.">
        <title>Comparative Genomics of Early-Diverging Mushroom-Forming Fungi Provides Insights into the Origins of Lignocellulose Decay Capabilities.</title>
        <authorList>
            <person name="Nagy L.G."/>
            <person name="Riley R."/>
            <person name="Tritt A."/>
            <person name="Adam C."/>
            <person name="Daum C."/>
            <person name="Floudas D."/>
            <person name="Sun H."/>
            <person name="Yadav J.S."/>
            <person name="Pangilinan J."/>
            <person name="Larsson K.H."/>
            <person name="Matsuura K."/>
            <person name="Barry K."/>
            <person name="Labutti K."/>
            <person name="Kuo R."/>
            <person name="Ohm R.A."/>
            <person name="Bhattacharya S.S."/>
            <person name="Shirouzu T."/>
            <person name="Yoshinaga Y."/>
            <person name="Martin F.M."/>
            <person name="Grigoriev I.V."/>
            <person name="Hibbett D.S."/>
        </authorList>
    </citation>
    <scope>NUCLEOTIDE SEQUENCE [LARGE SCALE GENOMIC DNA]</scope>
    <source>
        <strain evidence="1 2">HHB10207 ss-3</strain>
    </source>
</reference>
<dbReference type="AlphaFoldDB" id="A0A165XTP7"/>
<accession>A0A165XTP7</accession>
<organism evidence="1 2">
    <name type="scientific">Sistotremastrum suecicum HHB10207 ss-3</name>
    <dbReference type="NCBI Taxonomy" id="1314776"/>
    <lineage>
        <taxon>Eukaryota</taxon>
        <taxon>Fungi</taxon>
        <taxon>Dikarya</taxon>
        <taxon>Basidiomycota</taxon>
        <taxon>Agaricomycotina</taxon>
        <taxon>Agaricomycetes</taxon>
        <taxon>Sistotremastrales</taxon>
        <taxon>Sistotremastraceae</taxon>
        <taxon>Sistotremastrum</taxon>
    </lineage>
</organism>
<protein>
    <submittedName>
        <fullName evidence="1">Uncharacterized protein</fullName>
    </submittedName>
</protein>
<sequence>MMSASLWQLSAEFQPGLRLLSPATSRASRRTQVTDDREAIGQNLRNLLSPLFLSDPWYERPDNLDGNKKFIMRDAYDFPYGHRAVDFDAAVASVTVTGVYQVAYNNECSTVGRAAFDRQKSAQKVASSGSSSNPESLARVACDTLKIRLRLEDWKETLLAVRWYCNCRGDRLRLMDIALFSLLIATGVKVPFHRPTRLLDPEASSYYEIIIRVA</sequence>
<proteinExistence type="predicted"/>
<evidence type="ECO:0000313" key="1">
    <source>
        <dbReference type="EMBL" id="KZT32536.1"/>
    </source>
</evidence>
<name>A0A165XTP7_9AGAM</name>
<evidence type="ECO:0000313" key="2">
    <source>
        <dbReference type="Proteomes" id="UP000076798"/>
    </source>
</evidence>